<dbReference type="OrthoDB" id="4537824at2"/>
<accession>A0A6I4TQY8</accession>
<comment type="caution">
    <text evidence="1">The sequence shown here is derived from an EMBL/GenBank/DDBJ whole genome shotgun (WGS) entry which is preliminary data.</text>
</comment>
<evidence type="ECO:0000313" key="2">
    <source>
        <dbReference type="Proteomes" id="UP000469430"/>
    </source>
</evidence>
<protein>
    <submittedName>
        <fullName evidence="1">Uncharacterized protein</fullName>
    </submittedName>
</protein>
<gene>
    <name evidence="1" type="ORF">GRI97_04855</name>
</gene>
<sequence length="252" mass="27031">MTWQTVDFEELARDGLFDHASGLAPNVSPAIVWRAPDRIRVLLHQGDLTLPGLAFDTNSFIDPTADMIIVDGNLTIAGDLDVEQWDVGTPGYLLVTGDLAATNIFLTQQFELMVRGDLRVSGVVLGQEGSTGRLRCTGTLAAPVTVMADFPLHTGGAQGALFAQIRQGEAEPSHWTITTPTTTPILVEEDDNGQAWLLRLPDGLAQEDIATDEQAATCSILTPAALADYTGMGGPLSLKQLLRQHGPTAFRR</sequence>
<keyword evidence="2" id="KW-1185">Reference proteome</keyword>
<dbReference type="EMBL" id="WTYJ01000001">
    <property type="protein sequence ID" value="MXO98312.1"/>
    <property type="molecule type" value="Genomic_DNA"/>
</dbReference>
<evidence type="ECO:0000313" key="1">
    <source>
        <dbReference type="EMBL" id="MXO98312.1"/>
    </source>
</evidence>
<dbReference type="RefSeq" id="WP_161389966.1">
    <property type="nucleotide sequence ID" value="NZ_JBHSCP010000001.1"/>
</dbReference>
<dbReference type="Proteomes" id="UP000469430">
    <property type="component" value="Unassembled WGS sequence"/>
</dbReference>
<organism evidence="1 2">
    <name type="scientific">Croceibacterium xixiisoli</name>
    <dbReference type="NCBI Taxonomy" id="1476466"/>
    <lineage>
        <taxon>Bacteria</taxon>
        <taxon>Pseudomonadati</taxon>
        <taxon>Pseudomonadota</taxon>
        <taxon>Alphaproteobacteria</taxon>
        <taxon>Sphingomonadales</taxon>
        <taxon>Erythrobacteraceae</taxon>
        <taxon>Croceibacterium</taxon>
    </lineage>
</organism>
<dbReference type="AlphaFoldDB" id="A0A6I4TQY8"/>
<name>A0A6I4TQY8_9SPHN</name>
<proteinExistence type="predicted"/>
<reference evidence="1 2" key="1">
    <citation type="submission" date="2019-12" db="EMBL/GenBank/DDBJ databases">
        <title>Genomic-based taxomic classification of the family Erythrobacteraceae.</title>
        <authorList>
            <person name="Xu L."/>
        </authorList>
    </citation>
    <scope>NUCLEOTIDE SEQUENCE [LARGE SCALE GENOMIC DNA]</scope>
    <source>
        <strain evidence="1 2">S36</strain>
    </source>
</reference>